<dbReference type="Pfam" id="PF23559">
    <property type="entry name" value="WHD_DRP"/>
    <property type="match status" value="1"/>
</dbReference>
<dbReference type="EMBL" id="JABEZX010000007">
    <property type="protein sequence ID" value="MBA0561837.1"/>
    <property type="molecule type" value="Genomic_DNA"/>
</dbReference>
<dbReference type="Proteomes" id="UP000593572">
    <property type="component" value="Unassembled WGS sequence"/>
</dbReference>
<reference evidence="3 4" key="1">
    <citation type="journal article" date="2019" name="Genome Biol. Evol.">
        <title>Insights into the evolution of the New World diploid cottons (Gossypium, subgenus Houzingenia) based on genome sequencing.</title>
        <authorList>
            <person name="Grover C.E."/>
            <person name="Arick M.A. 2nd"/>
            <person name="Thrash A."/>
            <person name="Conover J.L."/>
            <person name="Sanders W.S."/>
            <person name="Peterson D.G."/>
            <person name="Frelichowski J.E."/>
            <person name="Scheffler J.A."/>
            <person name="Scheffler B.E."/>
            <person name="Wendel J.F."/>
        </authorList>
    </citation>
    <scope>NUCLEOTIDE SEQUENCE [LARGE SCALE GENOMIC DNA]</scope>
    <source>
        <strain evidence="3">157</strain>
        <tissue evidence="3">Leaf</tissue>
    </source>
</reference>
<keyword evidence="1" id="KW-0677">Repeat</keyword>
<accession>A0A7J8MAS8</accession>
<evidence type="ECO:0000256" key="1">
    <source>
        <dbReference type="ARBA" id="ARBA00022737"/>
    </source>
</evidence>
<sequence>AEGLLQQKAIPQIKDLGHQYFQDLVSRSFFQISSKDEFRFVMHDLINDLAQVVAGEIFSKLESDRQQKFSNRTRHSYIVSKYDT</sequence>
<protein>
    <recommendedName>
        <fullName evidence="2">Disease resistance protein winged helix domain-containing protein</fullName>
    </recommendedName>
</protein>
<feature type="non-terminal residue" evidence="3">
    <location>
        <position position="84"/>
    </location>
</feature>
<evidence type="ECO:0000259" key="2">
    <source>
        <dbReference type="Pfam" id="PF23559"/>
    </source>
</evidence>
<name>A0A7J8MAS8_9ROSI</name>
<organism evidence="3 4">
    <name type="scientific">Gossypium lobatum</name>
    <dbReference type="NCBI Taxonomy" id="34289"/>
    <lineage>
        <taxon>Eukaryota</taxon>
        <taxon>Viridiplantae</taxon>
        <taxon>Streptophyta</taxon>
        <taxon>Embryophyta</taxon>
        <taxon>Tracheophyta</taxon>
        <taxon>Spermatophyta</taxon>
        <taxon>Magnoliopsida</taxon>
        <taxon>eudicotyledons</taxon>
        <taxon>Gunneridae</taxon>
        <taxon>Pentapetalae</taxon>
        <taxon>rosids</taxon>
        <taxon>malvids</taxon>
        <taxon>Malvales</taxon>
        <taxon>Malvaceae</taxon>
        <taxon>Malvoideae</taxon>
        <taxon>Gossypium</taxon>
    </lineage>
</organism>
<gene>
    <name evidence="3" type="ORF">Golob_018635</name>
</gene>
<comment type="caution">
    <text evidence="3">The sequence shown here is derived from an EMBL/GenBank/DDBJ whole genome shotgun (WGS) entry which is preliminary data.</text>
</comment>
<evidence type="ECO:0000313" key="3">
    <source>
        <dbReference type="EMBL" id="MBA0561837.1"/>
    </source>
</evidence>
<dbReference type="InterPro" id="IPR058922">
    <property type="entry name" value="WHD_DRP"/>
</dbReference>
<feature type="non-terminal residue" evidence="3">
    <location>
        <position position="1"/>
    </location>
</feature>
<keyword evidence="4" id="KW-1185">Reference proteome</keyword>
<evidence type="ECO:0000313" key="4">
    <source>
        <dbReference type="Proteomes" id="UP000593572"/>
    </source>
</evidence>
<proteinExistence type="predicted"/>
<feature type="domain" description="Disease resistance protein winged helix" evidence="2">
    <location>
        <begin position="1"/>
        <end position="50"/>
    </location>
</feature>
<dbReference type="AlphaFoldDB" id="A0A7J8MAS8"/>